<dbReference type="EMBL" id="BMAV01018228">
    <property type="protein sequence ID" value="GFY70410.1"/>
    <property type="molecule type" value="Genomic_DNA"/>
</dbReference>
<accession>A0A8X6YGF8</accession>
<dbReference type="Proteomes" id="UP000886998">
    <property type="component" value="Unassembled WGS sequence"/>
</dbReference>
<keyword evidence="2" id="KW-1185">Reference proteome</keyword>
<evidence type="ECO:0000313" key="1">
    <source>
        <dbReference type="EMBL" id="GFY70410.1"/>
    </source>
</evidence>
<gene>
    <name evidence="1" type="ORF">TNIN_478281</name>
</gene>
<evidence type="ECO:0000313" key="2">
    <source>
        <dbReference type="Proteomes" id="UP000886998"/>
    </source>
</evidence>
<sequence>MWKYVEEGIFGSKSICYLCQKEGSKISRENAAKQIKKRSAEKMKEVSLKKFKKELVSGFTVLANTPKVDKEEVH</sequence>
<name>A0A8X6YGF8_9ARAC</name>
<organism evidence="1 2">
    <name type="scientific">Trichonephila inaurata madagascariensis</name>
    <dbReference type="NCBI Taxonomy" id="2747483"/>
    <lineage>
        <taxon>Eukaryota</taxon>
        <taxon>Metazoa</taxon>
        <taxon>Ecdysozoa</taxon>
        <taxon>Arthropoda</taxon>
        <taxon>Chelicerata</taxon>
        <taxon>Arachnida</taxon>
        <taxon>Araneae</taxon>
        <taxon>Araneomorphae</taxon>
        <taxon>Entelegynae</taxon>
        <taxon>Araneoidea</taxon>
        <taxon>Nephilidae</taxon>
        <taxon>Trichonephila</taxon>
        <taxon>Trichonephila inaurata</taxon>
    </lineage>
</organism>
<comment type="caution">
    <text evidence="1">The sequence shown here is derived from an EMBL/GenBank/DDBJ whole genome shotgun (WGS) entry which is preliminary data.</text>
</comment>
<proteinExistence type="predicted"/>
<protein>
    <submittedName>
        <fullName evidence="1">Uncharacterized protein</fullName>
    </submittedName>
</protein>
<reference evidence="1" key="1">
    <citation type="submission" date="2020-08" db="EMBL/GenBank/DDBJ databases">
        <title>Multicomponent nature underlies the extraordinary mechanical properties of spider dragline silk.</title>
        <authorList>
            <person name="Kono N."/>
            <person name="Nakamura H."/>
            <person name="Mori M."/>
            <person name="Yoshida Y."/>
            <person name="Ohtoshi R."/>
            <person name="Malay A.D."/>
            <person name="Moran D.A.P."/>
            <person name="Tomita M."/>
            <person name="Numata K."/>
            <person name="Arakawa K."/>
        </authorList>
    </citation>
    <scope>NUCLEOTIDE SEQUENCE</scope>
</reference>
<dbReference type="AlphaFoldDB" id="A0A8X6YGF8"/>
<dbReference type="OrthoDB" id="2499658at2759"/>